<keyword evidence="3" id="KW-1185">Reference proteome</keyword>
<accession>A0A4Z1KJG5</accession>
<proteinExistence type="predicted"/>
<feature type="compositionally biased region" description="Basic and acidic residues" evidence="1">
    <location>
        <begin position="299"/>
        <end position="323"/>
    </location>
</feature>
<dbReference type="STRING" id="87229.A0A4Z1KJG5"/>
<evidence type="ECO:0000313" key="3">
    <source>
        <dbReference type="Proteomes" id="UP000297280"/>
    </source>
</evidence>
<gene>
    <name evidence="2" type="ORF">BPOR_0508g00020</name>
</gene>
<feature type="compositionally biased region" description="Polar residues" evidence="1">
    <location>
        <begin position="44"/>
        <end position="69"/>
    </location>
</feature>
<reference evidence="2 3" key="1">
    <citation type="submission" date="2017-12" db="EMBL/GenBank/DDBJ databases">
        <title>Comparative genomics of Botrytis spp.</title>
        <authorList>
            <person name="Valero-Jimenez C.A."/>
            <person name="Tapia P."/>
            <person name="Veloso J."/>
            <person name="Silva-Moreno E."/>
            <person name="Staats M."/>
            <person name="Valdes J.H."/>
            <person name="Van Kan J.A.L."/>
        </authorList>
    </citation>
    <scope>NUCLEOTIDE SEQUENCE [LARGE SCALE GENOMIC DNA]</scope>
    <source>
        <strain evidence="2 3">MUCL3349</strain>
    </source>
</reference>
<evidence type="ECO:0000313" key="2">
    <source>
        <dbReference type="EMBL" id="TGO84402.1"/>
    </source>
</evidence>
<feature type="region of interest" description="Disordered" evidence="1">
    <location>
        <begin position="295"/>
        <end position="367"/>
    </location>
</feature>
<feature type="region of interest" description="Disordered" evidence="1">
    <location>
        <begin position="126"/>
        <end position="196"/>
    </location>
</feature>
<dbReference type="AlphaFoldDB" id="A0A4Z1KJG5"/>
<feature type="compositionally biased region" description="Low complexity" evidence="1">
    <location>
        <begin position="238"/>
        <end position="255"/>
    </location>
</feature>
<protein>
    <submittedName>
        <fullName evidence="2">Uncharacterized protein</fullName>
    </submittedName>
</protein>
<feature type="compositionally biased region" description="Low complexity" evidence="1">
    <location>
        <begin position="126"/>
        <end position="139"/>
    </location>
</feature>
<feature type="region of interest" description="Disordered" evidence="1">
    <location>
        <begin position="1"/>
        <end position="95"/>
    </location>
</feature>
<sequence length="426" mass="48193">MRLRSGLDKSSERDSRSQPAQAASLGMEEYRFTDFGSNGADFGSSRQKPETQSCETSHGQQAQGIVLSSQHEEHQETTIALSHHTQRPYSAPPSSYDPTLYPGALVPVLYPTTSALYLHPYITTTTSQPQPHSQLQVQQNYSSHMPPHTNVPQPESIYTYDSHLYPYPPPPPAPTPPPPLPHFRRFQPSQYEPQAPLPCHQAQTQYHLPQTQPQPQTHHLPSMRPNFPPLPTLTFETHPQTQQPHHQSQDSPWSPLSAHESRKRRASDALSNAGLGVPDADVEWGYKDKMSQELDSLEMESRSLRRRDEQREGSARGNDLERSRRSRRRRRLNDGDVGNGSAGRRQGGRDEDENENENENENDVGYEGRIARGEEESDRGNGHAFSNSAGTHVSLERFEAFEQFSGTSVFLQVEMYIMQNFELFVH</sequence>
<feature type="compositionally biased region" description="Basic and acidic residues" evidence="1">
    <location>
        <begin position="1"/>
        <end position="16"/>
    </location>
</feature>
<feature type="compositionally biased region" description="Acidic residues" evidence="1">
    <location>
        <begin position="350"/>
        <end position="364"/>
    </location>
</feature>
<dbReference type="EMBL" id="PQXO01000507">
    <property type="protein sequence ID" value="TGO84402.1"/>
    <property type="molecule type" value="Genomic_DNA"/>
</dbReference>
<feature type="region of interest" description="Disordered" evidence="1">
    <location>
        <begin position="208"/>
        <end position="280"/>
    </location>
</feature>
<organism evidence="2 3">
    <name type="scientific">Botrytis porri</name>
    <dbReference type="NCBI Taxonomy" id="87229"/>
    <lineage>
        <taxon>Eukaryota</taxon>
        <taxon>Fungi</taxon>
        <taxon>Dikarya</taxon>
        <taxon>Ascomycota</taxon>
        <taxon>Pezizomycotina</taxon>
        <taxon>Leotiomycetes</taxon>
        <taxon>Helotiales</taxon>
        <taxon>Sclerotiniaceae</taxon>
        <taxon>Botrytis</taxon>
    </lineage>
</organism>
<feature type="compositionally biased region" description="Pro residues" evidence="1">
    <location>
        <begin position="166"/>
        <end position="181"/>
    </location>
</feature>
<evidence type="ECO:0000256" key="1">
    <source>
        <dbReference type="SAM" id="MobiDB-lite"/>
    </source>
</evidence>
<dbReference type="Proteomes" id="UP000297280">
    <property type="component" value="Unassembled WGS sequence"/>
</dbReference>
<comment type="caution">
    <text evidence="2">The sequence shown here is derived from an EMBL/GenBank/DDBJ whole genome shotgun (WGS) entry which is preliminary data.</text>
</comment>
<feature type="compositionally biased region" description="Low complexity" evidence="1">
    <location>
        <begin position="208"/>
        <end position="220"/>
    </location>
</feature>
<name>A0A4Z1KJG5_9HELO</name>